<evidence type="ECO:0000313" key="1">
    <source>
        <dbReference type="EnsemblMetazoa" id="PPA36603.1"/>
    </source>
</evidence>
<dbReference type="AlphaFoldDB" id="A0A2A6CXG4"/>
<dbReference type="Pfam" id="PF10318">
    <property type="entry name" value="7TM_GPCR_Srh"/>
    <property type="match status" value="1"/>
</dbReference>
<gene>
    <name evidence="1" type="primary">WBGene00274972</name>
</gene>
<reference evidence="1" key="2">
    <citation type="submission" date="2022-06" db="UniProtKB">
        <authorList>
            <consortium name="EnsemblMetazoa"/>
        </authorList>
    </citation>
    <scope>IDENTIFICATION</scope>
    <source>
        <strain evidence="1">PS312</strain>
    </source>
</reference>
<organism evidence="1 2">
    <name type="scientific">Pristionchus pacificus</name>
    <name type="common">Parasitic nematode worm</name>
    <dbReference type="NCBI Taxonomy" id="54126"/>
    <lineage>
        <taxon>Eukaryota</taxon>
        <taxon>Metazoa</taxon>
        <taxon>Ecdysozoa</taxon>
        <taxon>Nematoda</taxon>
        <taxon>Chromadorea</taxon>
        <taxon>Rhabditida</taxon>
        <taxon>Rhabditina</taxon>
        <taxon>Diplogasteromorpha</taxon>
        <taxon>Diplogasteroidea</taxon>
        <taxon>Neodiplogasteridae</taxon>
        <taxon>Pristionchus</taxon>
    </lineage>
</organism>
<accession>A0A8R1YYE6</accession>
<accession>A0A2A6CXG4</accession>
<keyword evidence="2" id="KW-1185">Reference proteome</keyword>
<dbReference type="InterPro" id="IPR019422">
    <property type="entry name" value="7TM_GPCR_serpentine_rcpt_Srh"/>
</dbReference>
<dbReference type="EnsemblMetazoa" id="PPA36603.1">
    <property type="protein sequence ID" value="PPA36603.1"/>
    <property type="gene ID" value="WBGene00274972"/>
</dbReference>
<dbReference type="PANTHER" id="PTHR45830:SF15">
    <property type="entry name" value="SERPENTINE RECEPTOR, CLASS I"/>
    <property type="match status" value="1"/>
</dbReference>
<protein>
    <submittedName>
        <fullName evidence="1">G protein-coupled receptor</fullName>
    </submittedName>
</protein>
<sequence length="363" mass="41238">MQIEMCGSLAFGLDWDRDYFLPIVRLARQIYWPLSVFLLNPTVIYVLIRKTQMSLDCKAAFVAHHVVLICFDVYNGLLYQMYPLAPLPIFICTGLFCTNNVSPRILLTILAFWTITMCVPYLFIMTRMHQKMLFHDSPFKVSMRAQIGVLSALITTLLANLVGFAIWTDESAEKTRILQTPSVSWTVSVSHNFLVLGAAPGDVGDFIYELILLAASIFINFSYYIFITYHAVFKLGKQMKRTSLPAQNSKTRDAQLRFVYSLTIQATLTGIFFITPLALLFIALLVDFSFMPGILLGISRPLFLLNQQKCVQFDAIAATATLARSNREVNSSIEHQNSFDYEDRKLSPFPNTEEVIFLDQLIL</sequence>
<proteinExistence type="predicted"/>
<evidence type="ECO:0000313" key="2">
    <source>
        <dbReference type="Proteomes" id="UP000005239"/>
    </source>
</evidence>
<reference evidence="2" key="1">
    <citation type="journal article" date="2008" name="Nat. Genet.">
        <title>The Pristionchus pacificus genome provides a unique perspective on nematode lifestyle and parasitism.</title>
        <authorList>
            <person name="Dieterich C."/>
            <person name="Clifton S.W."/>
            <person name="Schuster L.N."/>
            <person name="Chinwalla A."/>
            <person name="Delehaunty K."/>
            <person name="Dinkelacker I."/>
            <person name="Fulton L."/>
            <person name="Fulton R."/>
            <person name="Godfrey J."/>
            <person name="Minx P."/>
            <person name="Mitreva M."/>
            <person name="Roeseler W."/>
            <person name="Tian H."/>
            <person name="Witte H."/>
            <person name="Yang S.P."/>
            <person name="Wilson R.K."/>
            <person name="Sommer R.J."/>
        </authorList>
    </citation>
    <scope>NUCLEOTIDE SEQUENCE [LARGE SCALE GENOMIC DNA]</scope>
    <source>
        <strain evidence="2">PS312</strain>
    </source>
</reference>
<name>A0A2A6CXG4_PRIPA</name>
<dbReference type="PANTHER" id="PTHR45830">
    <property type="entry name" value="SERPENTINE RECEPTOR, CLASS I"/>
    <property type="match status" value="1"/>
</dbReference>
<dbReference type="Proteomes" id="UP000005239">
    <property type="component" value="Unassembled WGS sequence"/>
</dbReference>